<dbReference type="AlphaFoldDB" id="A0A1Q9CVQ3"/>
<evidence type="ECO:0000256" key="3">
    <source>
        <dbReference type="ARBA" id="ARBA00022494"/>
    </source>
</evidence>
<gene>
    <name evidence="8" type="ORF">AK812_SmicGene31853</name>
</gene>
<comment type="subcellular location">
    <subcellularLocation>
        <location evidence="2">Plastid</location>
        <location evidence="2">Chloroplast</location>
    </subcellularLocation>
</comment>
<proteinExistence type="predicted"/>
<dbReference type="InterPro" id="IPR003376">
    <property type="entry name" value="Peridinin-chlorophyll-bd_prot"/>
</dbReference>
<evidence type="ECO:0000313" key="8">
    <source>
        <dbReference type="EMBL" id="OLP86987.1"/>
    </source>
</evidence>
<dbReference type="GO" id="GO:0016168">
    <property type="term" value="F:chlorophyll binding"/>
    <property type="evidence" value="ECO:0007669"/>
    <property type="project" value="UniProtKB-KW"/>
</dbReference>
<organism evidence="8 9">
    <name type="scientific">Symbiodinium microadriaticum</name>
    <name type="common">Dinoflagellate</name>
    <name type="synonym">Zooxanthella microadriatica</name>
    <dbReference type="NCBI Taxonomy" id="2951"/>
    <lineage>
        <taxon>Eukaryota</taxon>
        <taxon>Sar</taxon>
        <taxon>Alveolata</taxon>
        <taxon>Dinophyceae</taxon>
        <taxon>Suessiales</taxon>
        <taxon>Symbiodiniaceae</taxon>
        <taxon>Symbiodinium</taxon>
    </lineage>
</organism>
<evidence type="ECO:0000313" key="9">
    <source>
        <dbReference type="Proteomes" id="UP000186817"/>
    </source>
</evidence>
<reference evidence="8 9" key="1">
    <citation type="submission" date="2016-02" db="EMBL/GenBank/DDBJ databases">
        <title>Genome analysis of coral dinoflagellate symbionts highlights evolutionary adaptations to a symbiotic lifestyle.</title>
        <authorList>
            <person name="Aranda M."/>
            <person name="Li Y."/>
            <person name="Liew Y.J."/>
            <person name="Baumgarten S."/>
            <person name="Simakov O."/>
            <person name="Wilson M."/>
            <person name="Piel J."/>
            <person name="Ashoor H."/>
            <person name="Bougouffa S."/>
            <person name="Bajic V.B."/>
            <person name="Ryu T."/>
            <person name="Ravasi T."/>
            <person name="Bayer T."/>
            <person name="Micklem G."/>
            <person name="Kim H."/>
            <person name="Bhak J."/>
            <person name="Lajeunesse T.C."/>
            <person name="Voolstra C.R."/>
        </authorList>
    </citation>
    <scope>NUCLEOTIDE SEQUENCE [LARGE SCALE GENOMIC DNA]</scope>
    <source>
        <strain evidence="8 9">CCMP2467</strain>
    </source>
</reference>
<dbReference type="GO" id="GO:0030076">
    <property type="term" value="C:light-harvesting complex"/>
    <property type="evidence" value="ECO:0007669"/>
    <property type="project" value="UniProtKB-KW"/>
</dbReference>
<accession>A0A1Q9CVQ3</accession>
<evidence type="ECO:0000256" key="6">
    <source>
        <dbReference type="ARBA" id="ARBA00022991"/>
    </source>
</evidence>
<keyword evidence="9" id="KW-1185">Reference proteome</keyword>
<evidence type="ECO:0000256" key="2">
    <source>
        <dbReference type="ARBA" id="ARBA00004229"/>
    </source>
</evidence>
<dbReference type="GO" id="GO:0009507">
    <property type="term" value="C:chloroplast"/>
    <property type="evidence" value="ECO:0007669"/>
    <property type="project" value="UniProtKB-SubCell"/>
</dbReference>
<dbReference type="SUPFAM" id="SSF48608">
    <property type="entry name" value="Peridinin-chlorophyll protein"/>
    <property type="match status" value="1"/>
</dbReference>
<comment type="caution">
    <text evidence="8">The sequence shown here is derived from an EMBL/GenBank/DDBJ whole genome shotgun (WGS) entry which is preliminary data.</text>
</comment>
<dbReference type="Proteomes" id="UP000186817">
    <property type="component" value="Unassembled WGS sequence"/>
</dbReference>
<dbReference type="OrthoDB" id="10301546at2759"/>
<dbReference type="InterPro" id="IPR036550">
    <property type="entry name" value="Peridinin-chlorophyll-bd_sf"/>
</dbReference>
<evidence type="ECO:0000256" key="5">
    <source>
        <dbReference type="ARBA" id="ARBA00022640"/>
    </source>
</evidence>
<sequence length="143" mass="15009">MKPTHKAIGSTDSICVTSVADCAAVNAAVDRVVASTPTVMDVYNSLVGVVDANIPEQKPLGEELSSCSSFQWPILADVRGIANFATTPARLTDLFACSDSYPVNLGGHPVWAIASTRLADFPLQGLLDATCCRSTPCSQHLEG</sequence>
<evidence type="ECO:0000256" key="7">
    <source>
        <dbReference type="ARBA" id="ARBA00023243"/>
    </source>
</evidence>
<dbReference type="Gene3D" id="1.40.10.10">
    <property type="entry name" value="Peridinin-chlorophyll A binding"/>
    <property type="match status" value="1"/>
</dbReference>
<keyword evidence="7" id="KW-0437">Light-harvesting polypeptide</keyword>
<name>A0A1Q9CVQ3_SYMMI</name>
<evidence type="ECO:0000256" key="4">
    <source>
        <dbReference type="ARBA" id="ARBA00022528"/>
    </source>
</evidence>
<dbReference type="EMBL" id="LSRX01000888">
    <property type="protein sequence ID" value="OLP86987.1"/>
    <property type="molecule type" value="Genomic_DNA"/>
</dbReference>
<keyword evidence="4" id="KW-0150">Chloroplast</keyword>
<dbReference type="Pfam" id="PF02429">
    <property type="entry name" value="PCP"/>
    <property type="match status" value="1"/>
</dbReference>
<keyword evidence="6" id="KW-0157">Chromophore</keyword>
<keyword evidence="5" id="KW-0934">Plastid</keyword>
<keyword evidence="3" id="KW-0148">Chlorophyll</keyword>
<comment type="function">
    <text evidence="1">Water-soluble antenna for capture of solar energy in the blue-green range. Peridinin is an asymmetric carotenoid.</text>
</comment>
<protein>
    <submittedName>
        <fullName evidence="8">Peridinin-chlorophyll a-binding protein, chloroplastic</fullName>
    </submittedName>
</protein>
<evidence type="ECO:0000256" key="1">
    <source>
        <dbReference type="ARBA" id="ARBA00004098"/>
    </source>
</evidence>